<dbReference type="CDD" id="cd01837">
    <property type="entry name" value="SGNH_plant_lipase_like"/>
    <property type="match status" value="1"/>
</dbReference>
<name>A0ABC8TUJ1_9AQUA</name>
<dbReference type="Pfam" id="PF00657">
    <property type="entry name" value="Lipase_GDSL"/>
    <property type="match status" value="1"/>
</dbReference>
<organism evidence="6 7">
    <name type="scientific">Ilex paraguariensis</name>
    <name type="common">yerba mate</name>
    <dbReference type="NCBI Taxonomy" id="185542"/>
    <lineage>
        <taxon>Eukaryota</taxon>
        <taxon>Viridiplantae</taxon>
        <taxon>Streptophyta</taxon>
        <taxon>Embryophyta</taxon>
        <taxon>Tracheophyta</taxon>
        <taxon>Spermatophyta</taxon>
        <taxon>Magnoliopsida</taxon>
        <taxon>eudicotyledons</taxon>
        <taxon>Gunneridae</taxon>
        <taxon>Pentapetalae</taxon>
        <taxon>asterids</taxon>
        <taxon>campanulids</taxon>
        <taxon>Aquifoliales</taxon>
        <taxon>Aquifoliaceae</taxon>
        <taxon>Ilex</taxon>
    </lineage>
</organism>
<dbReference type="SUPFAM" id="SSF52266">
    <property type="entry name" value="SGNH hydrolase"/>
    <property type="match status" value="1"/>
</dbReference>
<comment type="similarity">
    <text evidence="1">Belongs to the 'GDSL' lipolytic enzyme family.</text>
</comment>
<evidence type="ECO:0000256" key="2">
    <source>
        <dbReference type="ARBA" id="ARBA00022729"/>
    </source>
</evidence>
<evidence type="ECO:0000256" key="4">
    <source>
        <dbReference type="ARBA" id="ARBA00023180"/>
    </source>
</evidence>
<keyword evidence="3" id="KW-0378">Hydrolase</keyword>
<dbReference type="GO" id="GO:0016787">
    <property type="term" value="F:hydrolase activity"/>
    <property type="evidence" value="ECO:0007669"/>
    <property type="project" value="UniProtKB-KW"/>
</dbReference>
<evidence type="ECO:0000313" key="7">
    <source>
        <dbReference type="Proteomes" id="UP001642360"/>
    </source>
</evidence>
<dbReference type="Proteomes" id="UP001642360">
    <property type="component" value="Unassembled WGS sequence"/>
</dbReference>
<keyword evidence="5" id="KW-0812">Transmembrane</keyword>
<dbReference type="InterPro" id="IPR036514">
    <property type="entry name" value="SGNH_hydro_sf"/>
</dbReference>
<dbReference type="InterPro" id="IPR035669">
    <property type="entry name" value="SGNH_plant_lipase-like"/>
</dbReference>
<accession>A0ABC8TUJ1</accession>
<keyword evidence="7" id="KW-1185">Reference proteome</keyword>
<reference evidence="6 7" key="1">
    <citation type="submission" date="2024-02" db="EMBL/GenBank/DDBJ databases">
        <authorList>
            <person name="Vignale AGUSTIN F."/>
            <person name="Sosa J E."/>
            <person name="Modenutti C."/>
        </authorList>
    </citation>
    <scope>NUCLEOTIDE SEQUENCE [LARGE SCALE GENOMIC DNA]</scope>
</reference>
<keyword evidence="5" id="KW-0472">Membrane</keyword>
<dbReference type="Gene3D" id="3.40.50.1110">
    <property type="entry name" value="SGNH hydrolase"/>
    <property type="match status" value="1"/>
</dbReference>
<proteinExistence type="inferred from homology"/>
<protein>
    <submittedName>
        <fullName evidence="6">Uncharacterized protein</fullName>
    </submittedName>
</protein>
<gene>
    <name evidence="6" type="ORF">ILEXP_LOCUS41081</name>
</gene>
<feature type="transmembrane region" description="Helical" evidence="5">
    <location>
        <begin position="44"/>
        <end position="66"/>
    </location>
</feature>
<dbReference type="InterPro" id="IPR001087">
    <property type="entry name" value="GDSL"/>
</dbReference>
<keyword evidence="5" id="KW-1133">Transmembrane helix</keyword>
<dbReference type="EMBL" id="CAUOFW020005758">
    <property type="protein sequence ID" value="CAK9171511.1"/>
    <property type="molecule type" value="Genomic_DNA"/>
</dbReference>
<evidence type="ECO:0000256" key="1">
    <source>
        <dbReference type="ARBA" id="ARBA00008668"/>
    </source>
</evidence>
<dbReference type="AlphaFoldDB" id="A0ABC8TUJ1"/>
<keyword evidence="4" id="KW-0325">Glycoprotein</keyword>
<keyword evidence="2" id="KW-0732">Signal</keyword>
<dbReference type="PANTHER" id="PTHR22835">
    <property type="entry name" value="ZINC FINGER FYVE DOMAIN CONTAINING PROTEIN"/>
    <property type="match status" value="1"/>
</dbReference>
<sequence>MAKLQRVNIDPPKPKPIFEVNMTTLINMTDDDLKAREGHKLWELALQNMASAIFCIGLILFSLLLLPCEAHETIQPFEYIYQFGDSLADTGNLIRQSATTGKTVAAAHLPYGESFPGWPTGRWSDGLLIIDFVAIALSLPLLNPYLESNATFDHGANFAVAGSTALDYTFFTTNGVYNPTTNISLGDQLNWFKSHLNTICQAPTECEKLLSKALVFVGEIGGNDVYYPLIQGKSIQEIYTYLPFIIEAITNAVKEVTHLGAVNIVVPGNLPMGCLPAGLTLVFTGDATTYDDMGCLKELNELALVHNNYLQESLALLRLEFPHVDIIYADYYTAYQTILRYAANFGFEEKSLLRSCCGIGGLYNYDENRKCGSRGVPVCSNPVQYISWDGVHLTQEAYRHIAKILFQDILGLPGIRYM</sequence>
<evidence type="ECO:0000256" key="5">
    <source>
        <dbReference type="SAM" id="Phobius"/>
    </source>
</evidence>
<evidence type="ECO:0000256" key="3">
    <source>
        <dbReference type="ARBA" id="ARBA00022801"/>
    </source>
</evidence>
<dbReference type="PANTHER" id="PTHR22835:SF677">
    <property type="entry name" value="ACETYLAJMALAN ESTERASE-LIKE"/>
    <property type="match status" value="1"/>
</dbReference>
<evidence type="ECO:0000313" key="6">
    <source>
        <dbReference type="EMBL" id="CAK9171511.1"/>
    </source>
</evidence>
<comment type="caution">
    <text evidence="6">The sequence shown here is derived from an EMBL/GenBank/DDBJ whole genome shotgun (WGS) entry which is preliminary data.</text>
</comment>